<keyword evidence="6" id="KW-0496">Mitochondrion</keyword>
<dbReference type="Proteomes" id="UP000078200">
    <property type="component" value="Unassembled WGS sequence"/>
</dbReference>
<dbReference type="InterPro" id="IPR019392">
    <property type="entry name" value="Miga"/>
</dbReference>
<dbReference type="PANTHER" id="PTHR21508:SF5">
    <property type="entry name" value="MITOGUARDIN"/>
    <property type="match status" value="1"/>
</dbReference>
<evidence type="ECO:0000256" key="3">
    <source>
        <dbReference type="ARBA" id="ARBA00022692"/>
    </source>
</evidence>
<comment type="similarity">
    <text evidence="2">Belongs to the mitoguardin family.</text>
</comment>
<keyword evidence="10" id="KW-1185">Reference proteome</keyword>
<dbReference type="AlphaFoldDB" id="A0A1A9UNC4"/>
<protein>
    <recommendedName>
        <fullName evidence="11">Mitoguardin</fullName>
    </recommendedName>
</protein>
<evidence type="ECO:0000256" key="4">
    <source>
        <dbReference type="ARBA" id="ARBA00022787"/>
    </source>
</evidence>
<keyword evidence="7 8" id="KW-0472">Membrane</keyword>
<reference evidence="9" key="1">
    <citation type="submission" date="2020-05" db="UniProtKB">
        <authorList>
            <consortium name="EnsemblMetazoa"/>
        </authorList>
    </citation>
    <scope>IDENTIFICATION</scope>
    <source>
        <strain evidence="9">TTRI</strain>
    </source>
</reference>
<proteinExistence type="inferred from homology"/>
<dbReference type="GO" id="GO:0008053">
    <property type="term" value="P:mitochondrial fusion"/>
    <property type="evidence" value="ECO:0007669"/>
    <property type="project" value="InterPro"/>
</dbReference>
<evidence type="ECO:0000256" key="7">
    <source>
        <dbReference type="ARBA" id="ARBA00023136"/>
    </source>
</evidence>
<sequence>MSKNLVPSKWSTVRLSPAQLSMTHKVVFMSIAAGVTLLSILSRYLRRRKSQRPCYRSPKYVGRRTRNNMPNTNDLLSIADSKASASTRSGSPVESTVTCSQSDRLSVTSTLNGVGVLNSANQRQNGTNVAQLTSQQLGVMGMEALDTVINFWEDALAAHYSLFTGTNESEFCRELRHLLDTTYALQEQSELLFLDQRSAFFREESNAEEIIEESSATITESIHEEAKLSHLPIRMTRSVSDSNLDSADSFASALEFVADLAELNDFSESEYNDYPFYTAAMITHEESPIYCRAIHTELLHCANDNEYLTKLHCVRLAFQYLFKDPAITQWIIETGRQILTDLLCLGDKDIKEFLISYEDIINYVQDPNNWDDIQKELEQYNVKVLTFYDICLDFLICDFFCDLGAPPASVKAVVQNRFLSKGFKETALTKAVCSVLKNKKRALKYSDGFMSHFYVISEELYPLFAWGFFGPDEHLRDICNYFRDQLLGFQADIFDFQKSNYTALENLSQDILEHMKNRVNNISVKLSR</sequence>
<dbReference type="STRING" id="7395.A0A1A9UNC4"/>
<feature type="transmembrane region" description="Helical" evidence="8">
    <location>
        <begin position="26"/>
        <end position="45"/>
    </location>
</feature>
<keyword evidence="5 8" id="KW-1133">Transmembrane helix</keyword>
<organism evidence="9 10">
    <name type="scientific">Glossina austeni</name>
    <name type="common">Savannah tsetse fly</name>
    <dbReference type="NCBI Taxonomy" id="7395"/>
    <lineage>
        <taxon>Eukaryota</taxon>
        <taxon>Metazoa</taxon>
        <taxon>Ecdysozoa</taxon>
        <taxon>Arthropoda</taxon>
        <taxon>Hexapoda</taxon>
        <taxon>Insecta</taxon>
        <taxon>Pterygota</taxon>
        <taxon>Neoptera</taxon>
        <taxon>Endopterygota</taxon>
        <taxon>Diptera</taxon>
        <taxon>Brachycera</taxon>
        <taxon>Muscomorpha</taxon>
        <taxon>Hippoboscoidea</taxon>
        <taxon>Glossinidae</taxon>
        <taxon>Glossina</taxon>
    </lineage>
</organism>
<comment type="subcellular location">
    <subcellularLocation>
        <location evidence="1">Mitochondrion outer membrane</location>
    </subcellularLocation>
</comment>
<evidence type="ECO:0000256" key="5">
    <source>
        <dbReference type="ARBA" id="ARBA00022989"/>
    </source>
</evidence>
<dbReference type="Pfam" id="PF10265">
    <property type="entry name" value="Miga"/>
    <property type="match status" value="1"/>
</dbReference>
<keyword evidence="3 8" id="KW-0812">Transmembrane</keyword>
<evidence type="ECO:0000256" key="1">
    <source>
        <dbReference type="ARBA" id="ARBA00004294"/>
    </source>
</evidence>
<evidence type="ECO:0000256" key="2">
    <source>
        <dbReference type="ARBA" id="ARBA00008969"/>
    </source>
</evidence>
<evidence type="ECO:0000256" key="8">
    <source>
        <dbReference type="SAM" id="Phobius"/>
    </source>
</evidence>
<accession>A0A1A9UNC4</accession>
<dbReference type="PANTHER" id="PTHR21508">
    <property type="entry name" value="MITOGUARDIN"/>
    <property type="match status" value="1"/>
</dbReference>
<evidence type="ECO:0000313" key="9">
    <source>
        <dbReference type="EnsemblMetazoa" id="GAUT010188-PA"/>
    </source>
</evidence>
<evidence type="ECO:0008006" key="11">
    <source>
        <dbReference type="Google" id="ProtNLM"/>
    </source>
</evidence>
<evidence type="ECO:0000256" key="6">
    <source>
        <dbReference type="ARBA" id="ARBA00023128"/>
    </source>
</evidence>
<keyword evidence="4" id="KW-1000">Mitochondrion outer membrane</keyword>
<dbReference type="GO" id="GO:0005741">
    <property type="term" value="C:mitochondrial outer membrane"/>
    <property type="evidence" value="ECO:0007669"/>
    <property type="project" value="UniProtKB-SubCell"/>
</dbReference>
<dbReference type="EnsemblMetazoa" id="GAUT010188-RA">
    <property type="protein sequence ID" value="GAUT010188-PA"/>
    <property type="gene ID" value="GAUT010188"/>
</dbReference>
<evidence type="ECO:0000313" key="10">
    <source>
        <dbReference type="Proteomes" id="UP000078200"/>
    </source>
</evidence>
<name>A0A1A9UNC4_GLOAU</name>
<dbReference type="VEuPathDB" id="VectorBase:GAUT010188"/>